<comment type="caution">
    <text evidence="9">The sequence shown here is derived from an EMBL/GenBank/DDBJ whole genome shotgun (WGS) entry which is preliminary data.</text>
</comment>
<accession>A0A9P9ELL7</accession>
<dbReference type="Pfam" id="PF10156">
    <property type="entry name" value="Med17"/>
    <property type="match status" value="1"/>
</dbReference>
<keyword evidence="6 8" id="KW-0539">Nucleus</keyword>
<dbReference type="PANTHER" id="PTHR13114">
    <property type="entry name" value="MEDIATOR OF RNA POLYMERASE II TRANSCRIPTION SUBUNIT 17"/>
    <property type="match status" value="1"/>
</dbReference>
<comment type="subcellular location">
    <subcellularLocation>
        <location evidence="1 8">Nucleus</location>
    </subcellularLocation>
</comment>
<evidence type="ECO:0000256" key="6">
    <source>
        <dbReference type="ARBA" id="ARBA00023242"/>
    </source>
</evidence>
<dbReference type="AlphaFoldDB" id="A0A9P9ELL7"/>
<comment type="function">
    <text evidence="8">Component of the Mediator complex, a coactivator involved in the regulated transcription of nearly all RNA polymerase II-dependent genes. Mediator functions as a bridge to convey information from gene-specific regulatory proteins to the basal RNA polymerase II transcription machinery. Mediator is recruited to promoters by direct interactions with regulatory proteins and serves as a scaffold for the assembly of a functional preinitiation complex with RNA polymerase II and the general transcription factors.</text>
</comment>
<evidence type="ECO:0000256" key="4">
    <source>
        <dbReference type="ARBA" id="ARBA00023015"/>
    </source>
</evidence>
<protein>
    <recommendedName>
        <fullName evidence="3 8">Mediator of RNA polymerase II transcription subunit 17</fullName>
    </recommendedName>
    <alternativeName>
        <fullName evidence="7 8">Mediator complex subunit 17</fullName>
    </alternativeName>
</protein>
<dbReference type="GO" id="GO:0070847">
    <property type="term" value="C:core mediator complex"/>
    <property type="evidence" value="ECO:0007669"/>
    <property type="project" value="TreeGrafter"/>
</dbReference>
<evidence type="ECO:0000256" key="1">
    <source>
        <dbReference type="ARBA" id="ARBA00004123"/>
    </source>
</evidence>
<gene>
    <name evidence="8" type="primary">MED17</name>
    <name evidence="9" type="ORF">B0J11DRAFT_477626</name>
</gene>
<dbReference type="GO" id="GO:0006357">
    <property type="term" value="P:regulation of transcription by RNA polymerase II"/>
    <property type="evidence" value="ECO:0007669"/>
    <property type="project" value="InterPro"/>
</dbReference>
<dbReference type="OrthoDB" id="5319830at2759"/>
<evidence type="ECO:0000256" key="7">
    <source>
        <dbReference type="ARBA" id="ARBA00032014"/>
    </source>
</evidence>
<evidence type="ECO:0000313" key="9">
    <source>
        <dbReference type="EMBL" id="KAH7139347.1"/>
    </source>
</evidence>
<dbReference type="PANTHER" id="PTHR13114:SF7">
    <property type="entry name" value="MEDIATOR OF RNA POLYMERASE II TRANSCRIPTION SUBUNIT 17"/>
    <property type="match status" value="1"/>
</dbReference>
<evidence type="ECO:0000256" key="8">
    <source>
        <dbReference type="RuleBase" id="RU364140"/>
    </source>
</evidence>
<dbReference type="EMBL" id="JAGMWT010000001">
    <property type="protein sequence ID" value="KAH7139347.1"/>
    <property type="molecule type" value="Genomic_DNA"/>
</dbReference>
<comment type="similarity">
    <text evidence="2 8">Belongs to the Mediator complex subunit 17 family.</text>
</comment>
<evidence type="ECO:0000313" key="10">
    <source>
        <dbReference type="Proteomes" id="UP000700596"/>
    </source>
</evidence>
<organism evidence="9 10">
    <name type="scientific">Dendryphion nanum</name>
    <dbReference type="NCBI Taxonomy" id="256645"/>
    <lineage>
        <taxon>Eukaryota</taxon>
        <taxon>Fungi</taxon>
        <taxon>Dikarya</taxon>
        <taxon>Ascomycota</taxon>
        <taxon>Pezizomycotina</taxon>
        <taxon>Dothideomycetes</taxon>
        <taxon>Pleosporomycetidae</taxon>
        <taxon>Pleosporales</taxon>
        <taxon>Torulaceae</taxon>
        <taxon>Dendryphion</taxon>
    </lineage>
</organism>
<dbReference type="InterPro" id="IPR019313">
    <property type="entry name" value="Mediator_Med17"/>
</dbReference>
<proteinExistence type="inferred from homology"/>
<dbReference type="GO" id="GO:0003712">
    <property type="term" value="F:transcription coregulator activity"/>
    <property type="evidence" value="ECO:0007669"/>
    <property type="project" value="InterPro"/>
</dbReference>
<comment type="subunit">
    <text evidence="8">Component of the Mediator complex.</text>
</comment>
<keyword evidence="8" id="KW-0010">Activator</keyword>
<dbReference type="GO" id="GO:0016592">
    <property type="term" value="C:mediator complex"/>
    <property type="evidence" value="ECO:0007669"/>
    <property type="project" value="InterPro"/>
</dbReference>
<evidence type="ECO:0000256" key="2">
    <source>
        <dbReference type="ARBA" id="ARBA00005635"/>
    </source>
</evidence>
<keyword evidence="4 8" id="KW-0805">Transcription regulation</keyword>
<name>A0A9P9ELL7_9PLEO</name>
<evidence type="ECO:0000256" key="3">
    <source>
        <dbReference type="ARBA" id="ARBA00019610"/>
    </source>
</evidence>
<sequence length="648" mass="72542">MSSDGSSTNIALQPWLVPTKDSLTTADLYEQVHQLAEQRGHLRNVTEKVLQEEIDSGKDVTGDTMEGIEQEGQVEKKTETKEEVLITLATTREDMRRKLEHVRFAAQNALDLVALVLSQTPISNNETQFSQAIKDRRIPRASFGVQRAIEQPPTGANTGLIADEALRAHKHKLASRGARMMGLDSAADHLLRSATLLETEVRKETKYWEDILSLSQKGWSIRRQRKDQRHSPLIVEFGHPEASAQFNARGTAPLRMNKDGGIILDPTLRLRPKTLRVRIKVGDKVTGISCLSAQDSSSDHDIEHAVRFARTSLFEEELFHSINLESRHLLAYGIEQRDSVVHLPLPGSTKRIALIDCVPREDAIGSVGLPQDWLAHNIADALRLLMENEHRMRLNRRSRVPPPLAQQKRVHPDPPLLHSLLGILSHLYAVDSLRDYLNQVVRIFTSAGLDVKLEACRELMWESLSSVVAEPSKKGLSTVDQLLAAFIKPFEGKATLTLPSSNQTEQEQLTIATRTYFAPPTFGTEFKVTLPPSLASVLNLAQEQPRDFKMSAVDEVKTYLDWILSLDLSHTLLYKEYPKQAVLKSKDPRITILKGEGKKRFEQEVIVNLAGGKLAVTVVPSSPPVRTFTWDGRKGKASFKEELRSCLS</sequence>
<evidence type="ECO:0000256" key="5">
    <source>
        <dbReference type="ARBA" id="ARBA00023163"/>
    </source>
</evidence>
<reference evidence="9" key="1">
    <citation type="journal article" date="2021" name="Nat. Commun.">
        <title>Genetic determinants of endophytism in the Arabidopsis root mycobiome.</title>
        <authorList>
            <person name="Mesny F."/>
            <person name="Miyauchi S."/>
            <person name="Thiergart T."/>
            <person name="Pickel B."/>
            <person name="Atanasova L."/>
            <person name="Karlsson M."/>
            <person name="Huettel B."/>
            <person name="Barry K.W."/>
            <person name="Haridas S."/>
            <person name="Chen C."/>
            <person name="Bauer D."/>
            <person name="Andreopoulos W."/>
            <person name="Pangilinan J."/>
            <person name="LaButti K."/>
            <person name="Riley R."/>
            <person name="Lipzen A."/>
            <person name="Clum A."/>
            <person name="Drula E."/>
            <person name="Henrissat B."/>
            <person name="Kohler A."/>
            <person name="Grigoriev I.V."/>
            <person name="Martin F.M."/>
            <person name="Hacquard S."/>
        </authorList>
    </citation>
    <scope>NUCLEOTIDE SEQUENCE</scope>
    <source>
        <strain evidence="9">MPI-CAGE-CH-0243</strain>
    </source>
</reference>
<dbReference type="Proteomes" id="UP000700596">
    <property type="component" value="Unassembled WGS sequence"/>
</dbReference>
<keyword evidence="10" id="KW-1185">Reference proteome</keyword>
<keyword evidence="5 8" id="KW-0804">Transcription</keyword>